<dbReference type="HOGENOM" id="CLU_176958_0_0_3"/>
<dbReference type="AlphaFoldDB" id="F4XMB1"/>
<reference evidence="2" key="1">
    <citation type="journal article" date="2011" name="Proc. Natl. Acad. Sci. U.S.A.">
        <title>Genomic insights into the physiology and ecology of the marine filamentous cyanobacterium Lyngbya majuscula.</title>
        <authorList>
            <person name="Jones A.C."/>
            <person name="Monroe E.A."/>
            <person name="Podell S."/>
            <person name="Hess W.R."/>
            <person name="Klages S."/>
            <person name="Esquenazi E."/>
            <person name="Niessen S."/>
            <person name="Hoover H."/>
            <person name="Rothmann M."/>
            <person name="Lasken R.S."/>
            <person name="Yates J.R.III."/>
            <person name="Reinhardt R."/>
            <person name="Kube M."/>
            <person name="Burkart M.D."/>
            <person name="Allen E.E."/>
            <person name="Dorrestein P.C."/>
            <person name="Gerwick W.H."/>
            <person name="Gerwick L."/>
        </authorList>
    </citation>
    <scope>NUCLEOTIDE SEQUENCE [LARGE SCALE GENOMIC DNA]</scope>
    <source>
        <strain evidence="2">3L</strain>
    </source>
</reference>
<keyword evidence="2" id="KW-1185">Reference proteome</keyword>
<dbReference type="Proteomes" id="UP000003959">
    <property type="component" value="Unassembled WGS sequence"/>
</dbReference>
<organism evidence="1 2">
    <name type="scientific">Moorena producens 3L</name>
    <dbReference type="NCBI Taxonomy" id="489825"/>
    <lineage>
        <taxon>Bacteria</taxon>
        <taxon>Bacillati</taxon>
        <taxon>Cyanobacteriota</taxon>
        <taxon>Cyanophyceae</taxon>
        <taxon>Coleofasciculales</taxon>
        <taxon>Coleofasciculaceae</taxon>
        <taxon>Moorena</taxon>
    </lineage>
</organism>
<gene>
    <name evidence="1" type="ORF">LYNGBM3L_24310</name>
</gene>
<evidence type="ECO:0000313" key="2">
    <source>
        <dbReference type="Proteomes" id="UP000003959"/>
    </source>
</evidence>
<accession>F4XMB1</accession>
<proteinExistence type="predicted"/>
<evidence type="ECO:0000313" key="1">
    <source>
        <dbReference type="EMBL" id="EGJ33820.1"/>
    </source>
</evidence>
<protein>
    <submittedName>
        <fullName evidence="1">Uncharacterized protein</fullName>
    </submittedName>
</protein>
<name>F4XMB1_9CYAN</name>
<sequence>MEVWLLCPDVKFLALFSSFVLKITQMSSSQPEIPEIRSADLFNLEMPTKFFVSLGTAPMLLGILSIQAMGSWLEATGISSEEVFRGQRLPVLPFPDLERDDQDDQ</sequence>
<dbReference type="EMBL" id="GL890840">
    <property type="protein sequence ID" value="EGJ33820.1"/>
    <property type="molecule type" value="Genomic_DNA"/>
</dbReference>